<reference evidence="2" key="1">
    <citation type="journal article" date="2017" name="Nature">
        <title>The sunflower genome provides insights into oil metabolism, flowering and Asterid evolution.</title>
        <authorList>
            <person name="Badouin H."/>
            <person name="Gouzy J."/>
            <person name="Grassa C.J."/>
            <person name="Murat F."/>
            <person name="Staton S.E."/>
            <person name="Cottret L."/>
            <person name="Lelandais-Briere C."/>
            <person name="Owens G.L."/>
            <person name="Carrere S."/>
            <person name="Mayjonade B."/>
            <person name="Legrand L."/>
            <person name="Gill N."/>
            <person name="Kane N.C."/>
            <person name="Bowers J.E."/>
            <person name="Hubner S."/>
            <person name="Bellec A."/>
            <person name="Berard A."/>
            <person name="Berges H."/>
            <person name="Blanchet N."/>
            <person name="Boniface M.C."/>
            <person name="Brunel D."/>
            <person name="Catrice O."/>
            <person name="Chaidir N."/>
            <person name="Claudel C."/>
            <person name="Donnadieu C."/>
            <person name="Faraut T."/>
            <person name="Fievet G."/>
            <person name="Helmstetter N."/>
            <person name="King M."/>
            <person name="Knapp S.J."/>
            <person name="Lai Z."/>
            <person name="Le Paslier M.C."/>
            <person name="Lippi Y."/>
            <person name="Lorenzon L."/>
            <person name="Mandel J.R."/>
            <person name="Marage G."/>
            <person name="Marchand G."/>
            <person name="Marquand E."/>
            <person name="Bret-Mestries E."/>
            <person name="Morien E."/>
            <person name="Nambeesan S."/>
            <person name="Nguyen T."/>
            <person name="Pegot-Espagnet P."/>
            <person name="Pouilly N."/>
            <person name="Raftis F."/>
            <person name="Sallet E."/>
            <person name="Schiex T."/>
            <person name="Thomas J."/>
            <person name="Vandecasteele C."/>
            <person name="Vares D."/>
            <person name="Vear F."/>
            <person name="Vautrin S."/>
            <person name="Crespi M."/>
            <person name="Mangin B."/>
            <person name="Burke J.M."/>
            <person name="Salse J."/>
            <person name="Munos S."/>
            <person name="Vincourt P."/>
            <person name="Rieseberg L.H."/>
            <person name="Langlade N.B."/>
        </authorList>
    </citation>
    <scope>NUCLEOTIDE SEQUENCE</scope>
    <source>
        <tissue evidence="2">Leaves</tissue>
    </source>
</reference>
<protein>
    <submittedName>
        <fullName evidence="2">Uncharacterized protein</fullName>
    </submittedName>
</protein>
<dbReference type="AlphaFoldDB" id="A0A9K3N4S8"/>
<reference evidence="2" key="2">
    <citation type="submission" date="2020-06" db="EMBL/GenBank/DDBJ databases">
        <title>Helianthus annuus Genome sequencing and assembly Release 2.</title>
        <authorList>
            <person name="Gouzy J."/>
            <person name="Langlade N."/>
            <person name="Munos S."/>
        </authorList>
    </citation>
    <scope>NUCLEOTIDE SEQUENCE</scope>
    <source>
        <tissue evidence="2">Leaves</tissue>
    </source>
</reference>
<dbReference type="Proteomes" id="UP000215914">
    <property type="component" value="Unassembled WGS sequence"/>
</dbReference>
<feature type="region of interest" description="Disordered" evidence="1">
    <location>
        <begin position="1"/>
        <end position="56"/>
    </location>
</feature>
<sequence>MNKISGPTDGANEETSPERVDTSTVMDTKHGHTSSSRLILDLQTRREKRGQCRDGR</sequence>
<evidence type="ECO:0000313" key="2">
    <source>
        <dbReference type="EMBL" id="KAF5786518.1"/>
    </source>
</evidence>
<evidence type="ECO:0000256" key="1">
    <source>
        <dbReference type="SAM" id="MobiDB-lite"/>
    </source>
</evidence>
<comment type="caution">
    <text evidence="2">The sequence shown here is derived from an EMBL/GenBank/DDBJ whole genome shotgun (WGS) entry which is preliminary data.</text>
</comment>
<organism evidence="2 3">
    <name type="scientific">Helianthus annuus</name>
    <name type="common">Common sunflower</name>
    <dbReference type="NCBI Taxonomy" id="4232"/>
    <lineage>
        <taxon>Eukaryota</taxon>
        <taxon>Viridiplantae</taxon>
        <taxon>Streptophyta</taxon>
        <taxon>Embryophyta</taxon>
        <taxon>Tracheophyta</taxon>
        <taxon>Spermatophyta</taxon>
        <taxon>Magnoliopsida</taxon>
        <taxon>eudicotyledons</taxon>
        <taxon>Gunneridae</taxon>
        <taxon>Pentapetalae</taxon>
        <taxon>asterids</taxon>
        <taxon>campanulids</taxon>
        <taxon>Asterales</taxon>
        <taxon>Asteraceae</taxon>
        <taxon>Asteroideae</taxon>
        <taxon>Heliantheae alliance</taxon>
        <taxon>Heliantheae</taxon>
        <taxon>Helianthus</taxon>
    </lineage>
</organism>
<gene>
    <name evidence="2" type="ORF">HanXRQr2_Chr10g0441881</name>
</gene>
<dbReference type="Gramene" id="mRNA:HanXRQr2_Chr10g0441881">
    <property type="protein sequence ID" value="CDS:HanXRQr2_Chr10g0441881.1"/>
    <property type="gene ID" value="HanXRQr2_Chr10g0441881"/>
</dbReference>
<proteinExistence type="predicted"/>
<feature type="compositionally biased region" description="Basic and acidic residues" evidence="1">
    <location>
        <begin position="43"/>
        <end position="56"/>
    </location>
</feature>
<evidence type="ECO:0000313" key="3">
    <source>
        <dbReference type="Proteomes" id="UP000215914"/>
    </source>
</evidence>
<keyword evidence="3" id="KW-1185">Reference proteome</keyword>
<dbReference type="EMBL" id="MNCJ02000325">
    <property type="protein sequence ID" value="KAF5786518.1"/>
    <property type="molecule type" value="Genomic_DNA"/>
</dbReference>
<accession>A0A9K3N4S8</accession>
<name>A0A9K3N4S8_HELAN</name>